<protein>
    <recommendedName>
        <fullName evidence="7">CWH43-like N-terminal domain-containing protein</fullName>
    </recommendedName>
</protein>
<dbReference type="EMBL" id="BRXY01000201">
    <property type="protein sequence ID" value="GMH76902.1"/>
    <property type="molecule type" value="Genomic_DNA"/>
</dbReference>
<evidence type="ECO:0000313" key="9">
    <source>
        <dbReference type="Proteomes" id="UP001165085"/>
    </source>
</evidence>
<feature type="transmembrane region" description="Helical" evidence="6">
    <location>
        <begin position="107"/>
        <end position="127"/>
    </location>
</feature>
<evidence type="ECO:0000256" key="1">
    <source>
        <dbReference type="ARBA" id="ARBA00004127"/>
    </source>
</evidence>
<keyword evidence="9" id="KW-1185">Reference proteome</keyword>
<feature type="region of interest" description="Disordered" evidence="5">
    <location>
        <begin position="309"/>
        <end position="346"/>
    </location>
</feature>
<feature type="domain" description="CWH43-like N-terminal" evidence="7">
    <location>
        <begin position="48"/>
        <end position="267"/>
    </location>
</feature>
<evidence type="ECO:0000313" key="8">
    <source>
        <dbReference type="EMBL" id="GMH76902.1"/>
    </source>
</evidence>
<organism evidence="8 9">
    <name type="scientific">Triparma strigata</name>
    <dbReference type="NCBI Taxonomy" id="1606541"/>
    <lineage>
        <taxon>Eukaryota</taxon>
        <taxon>Sar</taxon>
        <taxon>Stramenopiles</taxon>
        <taxon>Ochrophyta</taxon>
        <taxon>Bolidophyceae</taxon>
        <taxon>Parmales</taxon>
        <taxon>Triparmaceae</taxon>
        <taxon>Triparma</taxon>
    </lineage>
</organism>
<proteinExistence type="predicted"/>
<reference evidence="9" key="1">
    <citation type="journal article" date="2023" name="Commun. Biol.">
        <title>Genome analysis of Parmales, the sister group of diatoms, reveals the evolutionary specialization of diatoms from phago-mixotrophs to photoautotrophs.</title>
        <authorList>
            <person name="Ban H."/>
            <person name="Sato S."/>
            <person name="Yoshikawa S."/>
            <person name="Yamada K."/>
            <person name="Nakamura Y."/>
            <person name="Ichinomiya M."/>
            <person name="Sato N."/>
            <person name="Blanc-Mathieu R."/>
            <person name="Endo H."/>
            <person name="Kuwata A."/>
            <person name="Ogata H."/>
        </authorList>
    </citation>
    <scope>NUCLEOTIDE SEQUENCE [LARGE SCALE GENOMIC DNA]</scope>
    <source>
        <strain evidence="9">NIES 3701</strain>
    </source>
</reference>
<dbReference type="InterPro" id="IPR019402">
    <property type="entry name" value="CWH43_N"/>
</dbReference>
<dbReference type="PANTHER" id="PTHR21324:SF2">
    <property type="entry name" value="EG:22E5.9 PROTEIN"/>
    <property type="match status" value="1"/>
</dbReference>
<keyword evidence="4 6" id="KW-0472">Membrane</keyword>
<evidence type="ECO:0000256" key="6">
    <source>
        <dbReference type="SAM" id="Phobius"/>
    </source>
</evidence>
<dbReference type="Proteomes" id="UP001165085">
    <property type="component" value="Unassembled WGS sequence"/>
</dbReference>
<dbReference type="OrthoDB" id="193930at2759"/>
<evidence type="ECO:0000256" key="5">
    <source>
        <dbReference type="SAM" id="MobiDB-lite"/>
    </source>
</evidence>
<evidence type="ECO:0000256" key="2">
    <source>
        <dbReference type="ARBA" id="ARBA00022692"/>
    </source>
</evidence>
<dbReference type="InterPro" id="IPR050911">
    <property type="entry name" value="DRAM/TMEM150_Autophagy_Mod"/>
</dbReference>
<evidence type="ECO:0000256" key="4">
    <source>
        <dbReference type="ARBA" id="ARBA00023136"/>
    </source>
</evidence>
<feature type="transmembrane region" description="Helical" evidence="6">
    <location>
        <begin position="47"/>
        <end position="69"/>
    </location>
</feature>
<accession>A0A9W7ARB2</accession>
<gene>
    <name evidence="8" type="ORF">TrST_g592</name>
</gene>
<comment type="caution">
    <text evidence="8">The sequence shown here is derived from an EMBL/GenBank/DDBJ whole genome shotgun (WGS) entry which is preliminary data.</text>
</comment>
<dbReference type="PANTHER" id="PTHR21324">
    <property type="entry name" value="FASTING-INDUCIBLE INTEGRAL MEMBRANE PROTEIN TM6P1-RELATED"/>
    <property type="match status" value="1"/>
</dbReference>
<keyword evidence="3 6" id="KW-1133">Transmembrane helix</keyword>
<evidence type="ECO:0000256" key="3">
    <source>
        <dbReference type="ARBA" id="ARBA00022989"/>
    </source>
</evidence>
<evidence type="ECO:0000259" key="7">
    <source>
        <dbReference type="Pfam" id="PF10277"/>
    </source>
</evidence>
<sequence>MARKGDQSTRTEPPGAPFQGLGLLPDNIHYDNDRVNLVGKSLGRRTILSHVMVTAFTFVTTYLVSYNGFATAIDDHPLYVPQRQVNVTDFHLSTSLDYGIARCVGSLGMPMLGAGFVLIAVWRYFYIHAHLPSRKGAYTLFPHKRNNFSLLCAVVGSMAIVGVGAFPSVVHKGAHFFFAGIAFGNICAYMIMQVSLDKELKLYNLNRTERLLFRFRIMLSWMSALGFIGMAVSMKVLRNKAKSSAFELMMAASFMVYLGTFANQLSHVEISISANVEEEFSGGEGEGGGAGGGDHIGFLTELEINDDWDEMGEEEQEGERRSRTKTITKMSKIPTPLGRNRAQSWA</sequence>
<comment type="subcellular location">
    <subcellularLocation>
        <location evidence="1">Endomembrane system</location>
        <topology evidence="1">Multi-pass membrane protein</topology>
    </subcellularLocation>
</comment>
<dbReference type="Pfam" id="PF10277">
    <property type="entry name" value="Frag1"/>
    <property type="match status" value="1"/>
</dbReference>
<feature type="transmembrane region" description="Helical" evidence="6">
    <location>
        <begin position="176"/>
        <end position="196"/>
    </location>
</feature>
<dbReference type="GO" id="GO:0012505">
    <property type="term" value="C:endomembrane system"/>
    <property type="evidence" value="ECO:0007669"/>
    <property type="project" value="UniProtKB-SubCell"/>
</dbReference>
<keyword evidence="2 6" id="KW-0812">Transmembrane</keyword>
<dbReference type="AlphaFoldDB" id="A0A9W7ARB2"/>
<feature type="transmembrane region" description="Helical" evidence="6">
    <location>
        <begin position="217"/>
        <end position="237"/>
    </location>
</feature>
<feature type="transmembrane region" description="Helical" evidence="6">
    <location>
        <begin position="148"/>
        <end position="170"/>
    </location>
</feature>
<name>A0A9W7ARB2_9STRA</name>